<dbReference type="EnsemblPlants" id="Pp3c24_8796V3.1">
    <property type="protein sequence ID" value="PAC:32909222.CDS.1"/>
    <property type="gene ID" value="Pp3c24_8796"/>
</dbReference>
<proteinExistence type="predicted"/>
<evidence type="ECO:0000313" key="3">
    <source>
        <dbReference type="EnsemblPlants" id="PAC:32909222.CDS.1"/>
    </source>
</evidence>
<name>A0A2K1IG23_PHYPA</name>
<feature type="transmembrane region" description="Helical" evidence="1">
    <location>
        <begin position="27"/>
        <end position="47"/>
    </location>
</feature>
<organism evidence="2">
    <name type="scientific">Physcomitrium patens</name>
    <name type="common">Spreading-leaved earth moss</name>
    <name type="synonym">Physcomitrella patens</name>
    <dbReference type="NCBI Taxonomy" id="3218"/>
    <lineage>
        <taxon>Eukaryota</taxon>
        <taxon>Viridiplantae</taxon>
        <taxon>Streptophyta</taxon>
        <taxon>Embryophyta</taxon>
        <taxon>Bryophyta</taxon>
        <taxon>Bryophytina</taxon>
        <taxon>Bryopsida</taxon>
        <taxon>Funariidae</taxon>
        <taxon>Funariales</taxon>
        <taxon>Funariaceae</taxon>
        <taxon>Physcomitrium</taxon>
    </lineage>
</organism>
<dbReference type="AlphaFoldDB" id="A0A2K1IG23"/>
<reference evidence="2 4" key="1">
    <citation type="journal article" date="2008" name="Science">
        <title>The Physcomitrella genome reveals evolutionary insights into the conquest of land by plants.</title>
        <authorList>
            <person name="Rensing S."/>
            <person name="Lang D."/>
            <person name="Zimmer A."/>
            <person name="Terry A."/>
            <person name="Salamov A."/>
            <person name="Shapiro H."/>
            <person name="Nishiyama T."/>
            <person name="Perroud P.-F."/>
            <person name="Lindquist E."/>
            <person name="Kamisugi Y."/>
            <person name="Tanahashi T."/>
            <person name="Sakakibara K."/>
            <person name="Fujita T."/>
            <person name="Oishi K."/>
            <person name="Shin-I T."/>
            <person name="Kuroki Y."/>
            <person name="Toyoda A."/>
            <person name="Suzuki Y."/>
            <person name="Hashimoto A."/>
            <person name="Yamaguchi K."/>
            <person name="Sugano A."/>
            <person name="Kohara Y."/>
            <person name="Fujiyama A."/>
            <person name="Anterola A."/>
            <person name="Aoki S."/>
            <person name="Ashton N."/>
            <person name="Barbazuk W.B."/>
            <person name="Barker E."/>
            <person name="Bennetzen J."/>
            <person name="Bezanilla M."/>
            <person name="Blankenship R."/>
            <person name="Cho S.H."/>
            <person name="Dutcher S."/>
            <person name="Estelle M."/>
            <person name="Fawcett J.A."/>
            <person name="Gundlach H."/>
            <person name="Hanada K."/>
            <person name="Heyl A."/>
            <person name="Hicks K.A."/>
            <person name="Hugh J."/>
            <person name="Lohr M."/>
            <person name="Mayer K."/>
            <person name="Melkozernov A."/>
            <person name="Murata T."/>
            <person name="Nelson D."/>
            <person name="Pils B."/>
            <person name="Prigge M."/>
            <person name="Reiss B."/>
            <person name="Renner T."/>
            <person name="Rombauts S."/>
            <person name="Rushton P."/>
            <person name="Sanderfoot A."/>
            <person name="Schween G."/>
            <person name="Shiu S.-H."/>
            <person name="Stueber K."/>
            <person name="Theodoulou F.L."/>
            <person name="Tu H."/>
            <person name="Van de Peer Y."/>
            <person name="Verrier P.J."/>
            <person name="Waters E."/>
            <person name="Wood A."/>
            <person name="Yang L."/>
            <person name="Cove D."/>
            <person name="Cuming A."/>
            <person name="Hasebe M."/>
            <person name="Lucas S."/>
            <person name="Mishler D.B."/>
            <person name="Reski R."/>
            <person name="Grigoriev I."/>
            <person name="Quatrano R.S."/>
            <person name="Boore J.L."/>
        </authorList>
    </citation>
    <scope>NUCLEOTIDE SEQUENCE [LARGE SCALE GENOMIC DNA]</scope>
    <source>
        <strain evidence="3 4">cv. Gransden 2004</strain>
    </source>
</reference>
<evidence type="ECO:0000313" key="2">
    <source>
        <dbReference type="EMBL" id="PNR28226.1"/>
    </source>
</evidence>
<evidence type="ECO:0000313" key="4">
    <source>
        <dbReference type="Proteomes" id="UP000006727"/>
    </source>
</evidence>
<accession>A0A2K1IG23</accession>
<gene>
    <name evidence="2" type="ORF">PHYPA_028818</name>
</gene>
<dbReference type="Proteomes" id="UP000006727">
    <property type="component" value="Chromosome 24"/>
</dbReference>
<protein>
    <submittedName>
        <fullName evidence="2 3">Uncharacterized protein</fullName>
    </submittedName>
</protein>
<keyword evidence="1" id="KW-0472">Membrane</keyword>
<keyword evidence="4" id="KW-1185">Reference proteome</keyword>
<sequence length="71" mass="8001">MHNEAVYQAIEALDDVLRQLKKKKKKCYNLSALFILGIVGTPGYWLVFVRIAELEYITGSTVSMTTSSLFS</sequence>
<keyword evidence="1" id="KW-0812">Transmembrane</keyword>
<dbReference type="Gramene" id="Pp3c24_8796V3.1">
    <property type="protein sequence ID" value="PAC:32909222.CDS.1"/>
    <property type="gene ID" value="Pp3c24_8796"/>
</dbReference>
<evidence type="ECO:0000256" key="1">
    <source>
        <dbReference type="SAM" id="Phobius"/>
    </source>
</evidence>
<keyword evidence="1" id="KW-1133">Transmembrane helix</keyword>
<reference evidence="3" key="3">
    <citation type="submission" date="2020-12" db="UniProtKB">
        <authorList>
            <consortium name="EnsemblPlants"/>
        </authorList>
    </citation>
    <scope>IDENTIFICATION</scope>
</reference>
<reference evidence="2 4" key="2">
    <citation type="journal article" date="2018" name="Plant J.">
        <title>The Physcomitrella patens chromosome-scale assembly reveals moss genome structure and evolution.</title>
        <authorList>
            <person name="Lang D."/>
            <person name="Ullrich K.K."/>
            <person name="Murat F."/>
            <person name="Fuchs J."/>
            <person name="Jenkins J."/>
            <person name="Haas F.B."/>
            <person name="Piednoel M."/>
            <person name="Gundlach H."/>
            <person name="Van Bel M."/>
            <person name="Meyberg R."/>
            <person name="Vives C."/>
            <person name="Morata J."/>
            <person name="Symeonidi A."/>
            <person name="Hiss M."/>
            <person name="Muchero W."/>
            <person name="Kamisugi Y."/>
            <person name="Saleh O."/>
            <person name="Blanc G."/>
            <person name="Decker E.L."/>
            <person name="van Gessel N."/>
            <person name="Grimwood J."/>
            <person name="Hayes R.D."/>
            <person name="Graham S.W."/>
            <person name="Gunter L.E."/>
            <person name="McDaniel S.F."/>
            <person name="Hoernstein S.N.W."/>
            <person name="Larsson A."/>
            <person name="Li F.W."/>
            <person name="Perroud P.F."/>
            <person name="Phillips J."/>
            <person name="Ranjan P."/>
            <person name="Rokshar D.S."/>
            <person name="Rothfels C.J."/>
            <person name="Schneider L."/>
            <person name="Shu S."/>
            <person name="Stevenson D.W."/>
            <person name="Thummler F."/>
            <person name="Tillich M."/>
            <person name="Villarreal Aguilar J.C."/>
            <person name="Widiez T."/>
            <person name="Wong G.K."/>
            <person name="Wymore A."/>
            <person name="Zhang Y."/>
            <person name="Zimmer A.D."/>
            <person name="Quatrano R.S."/>
            <person name="Mayer K.F.X."/>
            <person name="Goodstein D."/>
            <person name="Casacuberta J.M."/>
            <person name="Vandepoele K."/>
            <person name="Reski R."/>
            <person name="Cuming A.C."/>
            <person name="Tuskan G.A."/>
            <person name="Maumus F."/>
            <person name="Salse J."/>
            <person name="Schmutz J."/>
            <person name="Rensing S.A."/>
        </authorList>
    </citation>
    <scope>NUCLEOTIDE SEQUENCE [LARGE SCALE GENOMIC DNA]</scope>
    <source>
        <strain evidence="3 4">cv. Gransden 2004</strain>
    </source>
</reference>
<dbReference type="InParanoid" id="A0A2K1IG23"/>
<dbReference type="EMBL" id="ABEU02000024">
    <property type="protein sequence ID" value="PNR28226.1"/>
    <property type="molecule type" value="Genomic_DNA"/>
</dbReference>